<evidence type="ECO:0000256" key="2">
    <source>
        <dbReference type="ARBA" id="ARBA00022801"/>
    </source>
</evidence>
<dbReference type="SUPFAM" id="SSF64438">
    <property type="entry name" value="CNF1/YfiH-like putative cysteine hydrolases"/>
    <property type="match status" value="1"/>
</dbReference>
<dbReference type="InterPro" id="IPR005659">
    <property type="entry name" value="Chemorcpt_Glu_NH3ase_CheD"/>
</dbReference>
<proteinExistence type="inferred from homology"/>
<dbReference type="AlphaFoldDB" id="A0A841RC07"/>
<dbReference type="RefSeq" id="WP_184746799.1">
    <property type="nucleotide sequence ID" value="NZ_JACHGJ010000003.1"/>
</dbReference>
<dbReference type="CDD" id="cd16352">
    <property type="entry name" value="CheD"/>
    <property type="match status" value="1"/>
</dbReference>
<dbReference type="EC" id="3.5.1.44" evidence="3"/>
<dbReference type="EMBL" id="JACHGJ010000003">
    <property type="protein sequence ID" value="MBB6480540.1"/>
    <property type="molecule type" value="Genomic_DNA"/>
</dbReference>
<dbReference type="PANTHER" id="PTHR35147:SF3">
    <property type="entry name" value="CHEMORECEPTOR GLUTAMINE DEAMIDASE CHED 1-RELATED"/>
    <property type="match status" value="1"/>
</dbReference>
<gene>
    <name evidence="3" type="primary">cheD</name>
    <name evidence="4" type="ORF">HNR50_002203</name>
</gene>
<reference evidence="4 5" key="1">
    <citation type="submission" date="2020-08" db="EMBL/GenBank/DDBJ databases">
        <title>Genomic Encyclopedia of Type Strains, Phase IV (KMG-IV): sequencing the most valuable type-strain genomes for metagenomic binning, comparative biology and taxonomic classification.</title>
        <authorList>
            <person name="Goeker M."/>
        </authorList>
    </citation>
    <scope>NUCLEOTIDE SEQUENCE [LARGE SCALE GENOMIC DNA]</scope>
    <source>
        <strain evidence="4 5">DSM 2461</strain>
    </source>
</reference>
<dbReference type="GO" id="GO:0050568">
    <property type="term" value="F:protein-glutamine glutaminase activity"/>
    <property type="evidence" value="ECO:0007669"/>
    <property type="project" value="UniProtKB-UniRule"/>
</dbReference>
<evidence type="ECO:0000256" key="1">
    <source>
        <dbReference type="ARBA" id="ARBA00022500"/>
    </source>
</evidence>
<comment type="function">
    <text evidence="3">Probably deamidates glutamine residues to glutamate on methyl-accepting chemotaxis receptors (MCPs), playing an important role in chemotaxis.</text>
</comment>
<dbReference type="InterPro" id="IPR038592">
    <property type="entry name" value="CheD-like_sf"/>
</dbReference>
<keyword evidence="1 3" id="KW-0145">Chemotaxis</keyword>
<evidence type="ECO:0000313" key="4">
    <source>
        <dbReference type="EMBL" id="MBB6480540.1"/>
    </source>
</evidence>
<dbReference type="Gene3D" id="3.30.1330.200">
    <property type="match status" value="1"/>
</dbReference>
<dbReference type="HAMAP" id="MF_01440">
    <property type="entry name" value="CheD"/>
    <property type="match status" value="1"/>
</dbReference>
<name>A0A841RC07_9SPIO</name>
<sequence>MRKIFNNQYGRDVMTIMPGEFYISTGKELISTLLGSCIAVCLYESEAVMGGMNHFLLPEYSGKVSDLYSSARYGVSAMEILIMQMQLKGADRDRIQAKVFGGGNVLSLSQSPERVGERNIRFIHDYLKTEGIKIVSEDTGGYFSRKVLFNTEDFSIRLSKVPVDATIVHNEEDYFKRITKMQEKTEIVYF</sequence>
<comment type="caution">
    <text evidence="4">The sequence shown here is derived from an EMBL/GenBank/DDBJ whole genome shotgun (WGS) entry which is preliminary data.</text>
</comment>
<protein>
    <recommendedName>
        <fullName evidence="3">Probable chemoreceptor glutamine deamidase CheD</fullName>
        <ecNumber evidence="3">3.5.1.44</ecNumber>
    </recommendedName>
</protein>
<comment type="similarity">
    <text evidence="3">Belongs to the CheD family.</text>
</comment>
<evidence type="ECO:0000256" key="3">
    <source>
        <dbReference type="HAMAP-Rule" id="MF_01440"/>
    </source>
</evidence>
<dbReference type="InterPro" id="IPR011324">
    <property type="entry name" value="Cytotoxic_necrot_fac-like_cat"/>
</dbReference>
<comment type="catalytic activity">
    <reaction evidence="3">
        <text>L-glutaminyl-[protein] + H2O = L-glutamyl-[protein] + NH4(+)</text>
        <dbReference type="Rhea" id="RHEA:16441"/>
        <dbReference type="Rhea" id="RHEA-COMP:10207"/>
        <dbReference type="Rhea" id="RHEA-COMP:10208"/>
        <dbReference type="ChEBI" id="CHEBI:15377"/>
        <dbReference type="ChEBI" id="CHEBI:28938"/>
        <dbReference type="ChEBI" id="CHEBI:29973"/>
        <dbReference type="ChEBI" id="CHEBI:30011"/>
        <dbReference type="EC" id="3.5.1.44"/>
    </reaction>
</comment>
<evidence type="ECO:0000313" key="5">
    <source>
        <dbReference type="Proteomes" id="UP000587760"/>
    </source>
</evidence>
<dbReference type="PANTHER" id="PTHR35147">
    <property type="entry name" value="CHEMORECEPTOR GLUTAMINE DEAMIDASE CHED-RELATED"/>
    <property type="match status" value="1"/>
</dbReference>
<organism evidence="4 5">
    <name type="scientific">Spirochaeta isovalerica</name>
    <dbReference type="NCBI Taxonomy" id="150"/>
    <lineage>
        <taxon>Bacteria</taxon>
        <taxon>Pseudomonadati</taxon>
        <taxon>Spirochaetota</taxon>
        <taxon>Spirochaetia</taxon>
        <taxon>Spirochaetales</taxon>
        <taxon>Spirochaetaceae</taxon>
        <taxon>Spirochaeta</taxon>
    </lineage>
</organism>
<keyword evidence="2 3" id="KW-0378">Hydrolase</keyword>
<keyword evidence="5" id="KW-1185">Reference proteome</keyword>
<accession>A0A841RC07</accession>
<dbReference type="Proteomes" id="UP000587760">
    <property type="component" value="Unassembled WGS sequence"/>
</dbReference>
<dbReference type="Pfam" id="PF03975">
    <property type="entry name" value="CheD"/>
    <property type="match status" value="1"/>
</dbReference>
<dbReference type="GO" id="GO:0006935">
    <property type="term" value="P:chemotaxis"/>
    <property type="evidence" value="ECO:0007669"/>
    <property type="project" value="UniProtKB-UniRule"/>
</dbReference>